<dbReference type="OrthoDB" id="1368at2759"/>
<gene>
    <name evidence="8" type="ORF">FIBSPDRAFT_954272</name>
</gene>
<feature type="transmembrane region" description="Helical" evidence="7">
    <location>
        <begin position="339"/>
        <end position="372"/>
    </location>
</feature>
<keyword evidence="5" id="KW-0406">Ion transport</keyword>
<dbReference type="GO" id="GO:0005254">
    <property type="term" value="F:chloride channel activity"/>
    <property type="evidence" value="ECO:0007669"/>
    <property type="project" value="InterPro"/>
</dbReference>
<dbReference type="STRING" id="436010.A0A166JGS5"/>
<evidence type="ECO:0000256" key="6">
    <source>
        <dbReference type="ARBA" id="ARBA00023136"/>
    </source>
</evidence>
<feature type="transmembrane region" description="Helical" evidence="7">
    <location>
        <begin position="75"/>
        <end position="95"/>
    </location>
</feature>
<evidence type="ECO:0000256" key="2">
    <source>
        <dbReference type="ARBA" id="ARBA00022448"/>
    </source>
</evidence>
<dbReference type="GO" id="GO:0016020">
    <property type="term" value="C:membrane"/>
    <property type="evidence" value="ECO:0007669"/>
    <property type="project" value="UniProtKB-SubCell"/>
</dbReference>
<reference evidence="8 9" key="1">
    <citation type="journal article" date="2016" name="Mol. Biol. Evol.">
        <title>Comparative Genomics of Early-Diverging Mushroom-Forming Fungi Provides Insights into the Origins of Lignocellulose Decay Capabilities.</title>
        <authorList>
            <person name="Nagy L.G."/>
            <person name="Riley R."/>
            <person name="Tritt A."/>
            <person name="Adam C."/>
            <person name="Daum C."/>
            <person name="Floudas D."/>
            <person name="Sun H."/>
            <person name="Yadav J.S."/>
            <person name="Pangilinan J."/>
            <person name="Larsson K.H."/>
            <person name="Matsuura K."/>
            <person name="Barry K."/>
            <person name="Labutti K."/>
            <person name="Kuo R."/>
            <person name="Ohm R.A."/>
            <person name="Bhattacharya S.S."/>
            <person name="Shirouzu T."/>
            <person name="Yoshinaga Y."/>
            <person name="Martin F.M."/>
            <person name="Grigoriev I.V."/>
            <person name="Hibbett D.S."/>
        </authorList>
    </citation>
    <scope>NUCLEOTIDE SEQUENCE [LARGE SCALE GENOMIC DNA]</scope>
    <source>
        <strain evidence="8 9">CBS 109695</strain>
    </source>
</reference>
<dbReference type="PANTHER" id="PTHR33281">
    <property type="entry name" value="UPF0187 PROTEIN YNEE"/>
    <property type="match status" value="1"/>
</dbReference>
<accession>A0A166JGS5</accession>
<feature type="transmembrane region" description="Helical" evidence="7">
    <location>
        <begin position="47"/>
        <end position="69"/>
    </location>
</feature>
<evidence type="ECO:0000256" key="3">
    <source>
        <dbReference type="ARBA" id="ARBA00022692"/>
    </source>
</evidence>
<sequence length="427" mass="47073">MASMKAPSTASGAKFAFSSLLRPHGFKRAYFRKYSWLPDVLRVKGSVIGHIFGPVLTVTLFSTAIAYLWHEGKPVVLTSSVVPLLSVVVGLILVFRNTTSYDRYWEGRKAWATMASNIRSITRALWINVAHPPEGAPPPGIKGKTVDISPEQLRRRKIDALQLALVFSFAVKHYLREEDGLHHADYTGILPTSMSRYDETGYNTSMNASTFTYSATTNNSKRDSVDVNANAATKRVRNKRSKTPISGSTTPLLGNTHSIVEFHHVAEHGSMPLPLVIVHELGRAIFRFRREGLLETVGPAGANALNAHLNVMVEQMTTMERIANTPIPKAYGIHLKQCVTLYIFALPFTLVADLGWSMIGVVTLVAFTLMGIEGIADEIEMPFGHDSTDLPLDTYCNDLKEEMEFIIARLPEGGEGVHGYDDGEGDD</sequence>
<evidence type="ECO:0000256" key="7">
    <source>
        <dbReference type="SAM" id="Phobius"/>
    </source>
</evidence>
<protein>
    <submittedName>
        <fullName evidence="8">UPF0187-domain-containing protein</fullName>
    </submittedName>
</protein>
<dbReference type="InterPro" id="IPR044669">
    <property type="entry name" value="YneE/VCCN1/2-like"/>
</dbReference>
<evidence type="ECO:0000256" key="4">
    <source>
        <dbReference type="ARBA" id="ARBA00022989"/>
    </source>
</evidence>
<keyword evidence="2" id="KW-0813">Transport</keyword>
<keyword evidence="6 7" id="KW-0472">Membrane</keyword>
<keyword evidence="4 7" id="KW-1133">Transmembrane helix</keyword>
<dbReference type="PANTHER" id="PTHR33281:SF21">
    <property type="entry name" value="MEMBRANE PROTEIN"/>
    <property type="match status" value="1"/>
</dbReference>
<keyword evidence="9" id="KW-1185">Reference proteome</keyword>
<proteinExistence type="predicted"/>
<dbReference type="Proteomes" id="UP000076532">
    <property type="component" value="Unassembled WGS sequence"/>
</dbReference>
<name>A0A166JGS5_9AGAM</name>
<evidence type="ECO:0000313" key="9">
    <source>
        <dbReference type="Proteomes" id="UP000076532"/>
    </source>
</evidence>
<evidence type="ECO:0000256" key="5">
    <source>
        <dbReference type="ARBA" id="ARBA00023065"/>
    </source>
</evidence>
<dbReference type="Pfam" id="PF25539">
    <property type="entry name" value="Bestrophin_2"/>
    <property type="match status" value="2"/>
</dbReference>
<dbReference type="AlphaFoldDB" id="A0A166JGS5"/>
<evidence type="ECO:0000313" key="8">
    <source>
        <dbReference type="EMBL" id="KZP20841.1"/>
    </source>
</evidence>
<evidence type="ECO:0000256" key="1">
    <source>
        <dbReference type="ARBA" id="ARBA00004141"/>
    </source>
</evidence>
<dbReference type="EMBL" id="KV417552">
    <property type="protein sequence ID" value="KZP20841.1"/>
    <property type="molecule type" value="Genomic_DNA"/>
</dbReference>
<keyword evidence="3 7" id="KW-0812">Transmembrane</keyword>
<organism evidence="8 9">
    <name type="scientific">Athelia psychrophila</name>
    <dbReference type="NCBI Taxonomy" id="1759441"/>
    <lineage>
        <taxon>Eukaryota</taxon>
        <taxon>Fungi</taxon>
        <taxon>Dikarya</taxon>
        <taxon>Basidiomycota</taxon>
        <taxon>Agaricomycotina</taxon>
        <taxon>Agaricomycetes</taxon>
        <taxon>Agaricomycetidae</taxon>
        <taxon>Atheliales</taxon>
        <taxon>Atheliaceae</taxon>
        <taxon>Athelia</taxon>
    </lineage>
</organism>
<comment type="subcellular location">
    <subcellularLocation>
        <location evidence="1">Membrane</location>
        <topology evidence="1">Multi-pass membrane protein</topology>
    </subcellularLocation>
</comment>